<dbReference type="PANTHER" id="PTHR45589">
    <property type="entry name" value="WD REPEAT DOMAIN 62, ISOFORM G"/>
    <property type="match status" value="1"/>
</dbReference>
<feature type="compositionally biased region" description="Acidic residues" evidence="5">
    <location>
        <begin position="899"/>
        <end position="911"/>
    </location>
</feature>
<dbReference type="Pfam" id="PF24782">
    <property type="entry name" value="WD40_MABP1-WDR62_2nd"/>
    <property type="match status" value="1"/>
</dbReference>
<evidence type="ECO:0000256" key="3">
    <source>
        <dbReference type="ARBA" id="ARBA00022737"/>
    </source>
</evidence>
<feature type="repeat" description="WD" evidence="4">
    <location>
        <begin position="506"/>
        <end position="550"/>
    </location>
</feature>
<dbReference type="EMBL" id="JAUCMX010000011">
    <property type="protein sequence ID" value="KAK3531810.1"/>
    <property type="molecule type" value="Genomic_DNA"/>
</dbReference>
<feature type="region of interest" description="Disordered" evidence="5">
    <location>
        <begin position="864"/>
        <end position="911"/>
    </location>
</feature>
<evidence type="ECO:0000259" key="6">
    <source>
        <dbReference type="Pfam" id="PF08614"/>
    </source>
</evidence>
<dbReference type="SUPFAM" id="SSF50998">
    <property type="entry name" value="Quinoprotein alcohol dehydrogenase-like"/>
    <property type="match status" value="1"/>
</dbReference>
<dbReference type="InterPro" id="IPR019775">
    <property type="entry name" value="WD40_repeat_CS"/>
</dbReference>
<dbReference type="InterPro" id="IPR011047">
    <property type="entry name" value="Quinoprotein_ADH-like_sf"/>
</dbReference>
<feature type="domain" description="MABP1/WDR62 first WD40" evidence="7">
    <location>
        <begin position="62"/>
        <end position="383"/>
    </location>
</feature>
<feature type="repeat" description="WD" evidence="4">
    <location>
        <begin position="1882"/>
        <end position="1923"/>
    </location>
</feature>
<comment type="caution">
    <text evidence="9">The sequence shown here is derived from an EMBL/GenBank/DDBJ whole genome shotgun (WGS) entry which is preliminary data.</text>
</comment>
<feature type="compositionally biased region" description="Polar residues" evidence="5">
    <location>
        <begin position="1149"/>
        <end position="1159"/>
    </location>
</feature>
<dbReference type="InterPro" id="IPR036322">
    <property type="entry name" value="WD40_repeat_dom_sf"/>
</dbReference>
<feature type="repeat" description="WD" evidence="4">
    <location>
        <begin position="2020"/>
        <end position="2049"/>
    </location>
</feature>
<evidence type="ECO:0000313" key="10">
    <source>
        <dbReference type="Proteomes" id="UP001274896"/>
    </source>
</evidence>
<organism evidence="9 10">
    <name type="scientific">Hemibagrus guttatus</name>
    <dbReference type="NCBI Taxonomy" id="175788"/>
    <lineage>
        <taxon>Eukaryota</taxon>
        <taxon>Metazoa</taxon>
        <taxon>Chordata</taxon>
        <taxon>Craniata</taxon>
        <taxon>Vertebrata</taxon>
        <taxon>Euteleostomi</taxon>
        <taxon>Actinopterygii</taxon>
        <taxon>Neopterygii</taxon>
        <taxon>Teleostei</taxon>
        <taxon>Ostariophysi</taxon>
        <taxon>Siluriformes</taxon>
        <taxon>Bagridae</taxon>
        <taxon>Hemibagrus</taxon>
    </lineage>
</organism>
<dbReference type="InterPro" id="IPR013923">
    <property type="entry name" value="Autophagy-rel_prot_16_dom"/>
</dbReference>
<gene>
    <name evidence="9" type="ORF">QTP70_029727</name>
</gene>
<dbReference type="Proteomes" id="UP001274896">
    <property type="component" value="Unassembled WGS sequence"/>
</dbReference>
<dbReference type="InterPro" id="IPR056162">
    <property type="entry name" value="WD40_MABP1-WDR62_2nd"/>
</dbReference>
<feature type="compositionally biased region" description="Basic and acidic residues" evidence="5">
    <location>
        <begin position="1121"/>
        <end position="1137"/>
    </location>
</feature>
<dbReference type="SUPFAM" id="SSF50978">
    <property type="entry name" value="WD40 repeat-like"/>
    <property type="match status" value="2"/>
</dbReference>
<feature type="repeat" description="WD" evidence="4">
    <location>
        <begin position="1840"/>
        <end position="1874"/>
    </location>
</feature>
<dbReference type="InterPro" id="IPR056161">
    <property type="entry name" value="WD40_MABP1-WDR62_1st"/>
</dbReference>
<feature type="compositionally biased region" description="Low complexity" evidence="5">
    <location>
        <begin position="1000"/>
        <end position="1012"/>
    </location>
</feature>
<feature type="region of interest" description="Disordered" evidence="5">
    <location>
        <begin position="1092"/>
        <end position="1159"/>
    </location>
</feature>
<feature type="compositionally biased region" description="Polar residues" evidence="5">
    <location>
        <begin position="1109"/>
        <end position="1120"/>
    </location>
</feature>
<reference evidence="9" key="1">
    <citation type="submission" date="2023-06" db="EMBL/GenBank/DDBJ databases">
        <title>Male Hemibagrus guttatus genome.</title>
        <authorList>
            <person name="Bian C."/>
        </authorList>
    </citation>
    <scope>NUCLEOTIDE SEQUENCE</scope>
    <source>
        <strain evidence="9">Male_cb2023</strain>
        <tissue evidence="9">Muscle</tissue>
    </source>
</reference>
<dbReference type="InterPro" id="IPR052779">
    <property type="entry name" value="WDR62"/>
</dbReference>
<dbReference type="Gene3D" id="2.130.10.10">
    <property type="entry name" value="YVTN repeat-like/Quinoprotein amine dehydrogenase"/>
    <property type="match status" value="5"/>
</dbReference>
<evidence type="ECO:0000256" key="1">
    <source>
        <dbReference type="ARBA" id="ARBA00009271"/>
    </source>
</evidence>
<evidence type="ECO:0000256" key="5">
    <source>
        <dbReference type="SAM" id="MobiDB-lite"/>
    </source>
</evidence>
<name>A0AAE0V0H8_9TELE</name>
<proteinExistence type="inferred from homology"/>
<dbReference type="CDD" id="cd00200">
    <property type="entry name" value="WD40"/>
    <property type="match status" value="1"/>
</dbReference>
<feature type="domain" description="MABP1/WDR62 second WD40" evidence="8">
    <location>
        <begin position="389"/>
        <end position="721"/>
    </location>
</feature>
<keyword evidence="3" id="KW-0677">Repeat</keyword>
<dbReference type="SMART" id="SM00320">
    <property type="entry name" value="WD40"/>
    <property type="match status" value="19"/>
</dbReference>
<dbReference type="PROSITE" id="PS00678">
    <property type="entry name" value="WD_REPEATS_1"/>
    <property type="match status" value="3"/>
</dbReference>
<dbReference type="FunFam" id="2.130.10.10:FF:000046">
    <property type="entry name" value="WD repeat-containing protein 62 isoform 1"/>
    <property type="match status" value="1"/>
</dbReference>
<dbReference type="PRINTS" id="PR00320">
    <property type="entry name" value="GPROTEINBRPT"/>
</dbReference>
<feature type="repeat" description="WD" evidence="4">
    <location>
        <begin position="688"/>
        <end position="721"/>
    </location>
</feature>
<dbReference type="InterPro" id="IPR015943">
    <property type="entry name" value="WD40/YVTN_repeat-like_dom_sf"/>
</dbReference>
<feature type="compositionally biased region" description="Low complexity" evidence="5">
    <location>
        <begin position="1092"/>
        <end position="1108"/>
    </location>
</feature>
<dbReference type="Pfam" id="PF08614">
    <property type="entry name" value="ATG16"/>
    <property type="match status" value="1"/>
</dbReference>
<dbReference type="InterPro" id="IPR020472">
    <property type="entry name" value="WD40_PAC1"/>
</dbReference>
<evidence type="ECO:0000259" key="7">
    <source>
        <dbReference type="Pfam" id="PF24780"/>
    </source>
</evidence>
<evidence type="ECO:0000256" key="2">
    <source>
        <dbReference type="ARBA" id="ARBA00022574"/>
    </source>
</evidence>
<sequence>MAEAASLSAGLSLSSFSSRVKKTNSSSVPANARRNSRQSHKRDIYSRVVLEKVLGITTTSNSGLACDPNTGTVAYPAGCVIVLLNPKTNKQSHIFNTSRKTFSALAFSQNGKYLVTGESGHMPCVRVWDVTECTQVAEVQCHKYGVACVAFSTNGSYIVSVGFQHDRTVSVWEWKRGTVIASNKVSSRVLAVSFSEDSSYFVTAGNRHVKFWYLDASKERRVNSTVPLIGRSGLLGEHQNSEFCDLACGRGTMSSSTYCITRTGLLCQFNSNRQLDLWVDLKTSSAHCLSVSEAFIFCGCADGTVRVFGPQNLQYITTLHQPHCLGVDVSQGMQPQTEAEYPDTLALTHDPVTGHLMCVYNDHSVYVWDVHDVNNVEKVYSSLYHSACVWSVETYPDLEDSAAALLPGSFLTCSSDNTIRLWNSDLQQNHHQSSNLYGQDLVKIVYVDNDTGHLKAPPDKAEGNQDGKFGIRVLGISPDGQHLAAGDRSGNLRIYGLQFMDELLRIEAHDSEILCLAFSPTDTGVHLLASAGRDRLIHLFDMDKSYSLVQTVYDHSSSVTAMKFTGVGPKVSMVSCGADKSIYFRSAEKTSQDLAFSRSHHVVEKSTLYDMDLDATLTHTAIACQDRNIRVYNVKSGKMKRCFKGSLTDDGPVLKVQLDPSGMFLATSCSDKSICVFDYETGECVATLFGHSEIVTGMKFSPDCKHLITVCGDSCVFVWRLCSQMTNSMRKRLAERKRRAGLRNLNRVTCKQQAIRRETYITVPCSRMGEPKEGETNSCLEEIEDVKENPKTPARLDTALSSLDIMMPQTNGRLPMWARRLGAGVGSSSVDPQRVPQYQPQGRWAAHADPLAIRSVLETRSLQLPLSDTPSRAEEDEEEYVEEKEGREVDFHPQSLDSLLDEEEGGDLDEEDIERVSEQCSSLLQDTDLQYFSPKLSSSESNDYALYPANSTALSTIGEGEFDVKALEIDPEEEELSPDSACSAESDQVHSDQVHEQDTDSLSQASSVGSSGVEEEEDEEPANLLRQHYDSLGVGSNEKFNTDLRSLQPFNENFLNPRLSISTRFLSRFQSRIRGTVAASSRVCRPGVCLPSIPDDSSSSMESTEDNSQPISKACNSNAIRSDHKNSEKSLISKENDNSVSGLFVPKPDNTTFDATSQSDMDITNAKAMGEGGLCPEQENNHGSEMLWKTSVPNQDHSATQDSKENLPPLQSFTPKTHPPNPALLSETLAQGNLSPCPPFHLDLSYPLPPALKNQSEPMSPLCKQSMWSPTGMKSLGKESQKQISCIEEKLTPKVPHRLSSGPLKAPDKDSCLVAPGIHVENTQSVSQCNTMKSAVPVHTVDGPNLGAPDEAINLQACKEIVNVLQYTVQKAASFYSKLQGISELSEQQMQMKSILQEAFGGILQEIHSLCPQDLNSAVVQLPEDSPGRQLRDDRAMALLERYSEMLLLRMAEKNHPVFNCLNRSFTSAHNTEIHHGPCVWNETPASCLIMATSQCTNPGRLFTKPSRDLKHSEPWKQHILRQLKYRDKAQKIAFQDVIRSYVNLLERCAQRALITQNLLSSPRPFSSSEDLPSLKTATGELAYKVLELQQEIRIKDSFLERQHARLLDTQNSLMAVELEKDRLQSDVKNMTDSNLLLKSNYDTLHESYQHLDEVYRKEKLYGSDVLEDMIHLKEQAAARMNHRNERRLRARQAGLHKELEVASSKSLNIDKVPKSVSLPSSPLLHRNESAENLESSHLRAFRSASVASPRILGSIRGLFDKKRRGNSVSSLEEDLYTPLGVCLVARVPTKVIHAVDAHELGINAVRFSPRSNLLATGGTDRVIKLWDISSGMLHYRGTLDGSNEGITSIEFDTTGNRILAGSYDNSAIIWRLDDSVPKFILTGHSRKVTAARFKCNLKQVVTGSGDRTVKIWDLQRAACIQTIEALSYCSDIVCSEYYIISGHFDRKIRFWDSRASSCTQEVPLQGRVTSLDISPNHRELLSCSRDDSLQLVDLRMSNTRMTFRAEGFKCGSDSTKAIFSPDGSYLAAGSADGGVYIWNISTGNLETRLPPMHRTSVNAVAWSMSGEYMVSVDKSRCAILWSDI</sequence>
<comment type="similarity">
    <text evidence="1">Belongs to the WD repeat ATG16 family.</text>
</comment>
<feature type="region of interest" description="Disordered" evidence="5">
    <location>
        <begin position="1193"/>
        <end position="1212"/>
    </location>
</feature>
<evidence type="ECO:0000313" key="9">
    <source>
        <dbReference type="EMBL" id="KAK3531810.1"/>
    </source>
</evidence>
<protein>
    <submittedName>
        <fullName evidence="9">Uncharacterized protein</fullName>
    </submittedName>
</protein>
<keyword evidence="2 4" id="KW-0853">WD repeat</keyword>
<dbReference type="Pfam" id="PF24780">
    <property type="entry name" value="WD40_MABP1-WDR62_1st"/>
    <property type="match status" value="1"/>
</dbReference>
<evidence type="ECO:0000256" key="4">
    <source>
        <dbReference type="PROSITE-ProRule" id="PRU00221"/>
    </source>
</evidence>
<dbReference type="InterPro" id="IPR001680">
    <property type="entry name" value="WD40_rpt"/>
</dbReference>
<feature type="region of interest" description="Disordered" evidence="5">
    <location>
        <begin position="971"/>
        <end position="1021"/>
    </location>
</feature>
<feature type="domain" description="Autophagy-related protein 16" evidence="6">
    <location>
        <begin position="1519"/>
        <end position="1682"/>
    </location>
</feature>
<accession>A0AAE0V0H8</accession>
<dbReference type="Pfam" id="PF00400">
    <property type="entry name" value="WD40"/>
    <property type="match status" value="5"/>
</dbReference>
<feature type="repeat" description="WD" evidence="4">
    <location>
        <begin position="1796"/>
        <end position="1837"/>
    </location>
</feature>
<feature type="compositionally biased region" description="Basic and acidic residues" evidence="5">
    <location>
        <begin position="987"/>
        <end position="998"/>
    </location>
</feature>
<dbReference type="PANTHER" id="PTHR45589:SF2">
    <property type="entry name" value="WD REPEAT DOMAIN 62"/>
    <property type="match status" value="1"/>
</dbReference>
<dbReference type="PROSITE" id="PS50294">
    <property type="entry name" value="WD_REPEATS_REGION"/>
    <property type="match status" value="4"/>
</dbReference>
<keyword evidence="10" id="KW-1185">Reference proteome</keyword>
<evidence type="ECO:0000259" key="8">
    <source>
        <dbReference type="Pfam" id="PF24782"/>
    </source>
</evidence>
<dbReference type="PROSITE" id="PS50082">
    <property type="entry name" value="WD_REPEATS_2"/>
    <property type="match status" value="6"/>
</dbReference>